<dbReference type="Pfam" id="PF00098">
    <property type="entry name" value="zf-CCHC"/>
    <property type="match status" value="1"/>
</dbReference>
<sequence>MQNFGSEKSKMAANVISHRGIPPVNRTISDHFSSIFLQVSKSTGQQEAPTSVSASPVQSISNAEQNTRYTISAPSDEGQLSHRPPAAQPRVDTDQRSQAANPSSGSDRQLPVANLHPVAQISGPLGQDKVNILQDHRVEGNAASHRVSSEIPVSAQVHANPINHNDHIASSMPAPRSSNIAASGQPVDSSLTLEPAPQPQPMISAATTVRRQTRRNAVKLRWIGPMDEIPDRDYVVEELLMASMQFKVGDQVWAVIKQGDREFVISFKLPEYLDAFHSQHNIKRGYEAWKGFRAVPLTKQALKHITVVFKHENIVMEDILFWLRRHCDVVSPLQRCNGVWDGSFKVTVKLWMRDRGVIFYVGQPRRCFRCGSLGHYATTCTIRKCSKCGEVGHEASSCQKLYCNLCGEPDHVHDDCPMAWHNAYNEIMQIEAALLTGNDTRARPQVTSRESQPAIVTAPVIAQASVTPLSTPSAPSQCASRHPHNPPPKVPPPAEDGQNHARAQSQLSSPISNVQKPVSLAPVQKSGPASSVRNTAPVSPAKKANHVSPVRKSSSEVTVQNPGPAAHIQESASVATDKVQDANFSNKAAPSKACLNSTKSKQVLQPPASQAPSYGTANPQLSKTPPLDITPAQRRKDPPDPSQRPLCETEDGLNGLKCLAGLGEPGRLPRPGVGKAVAETQKETLQGKRSAAYFQQEEEPIGAWGDSIDPGDINSMSFSYVSETPSPSQLADQKAESSSSSNEIQDKRRKIIPPVELSDSA</sequence>
<dbReference type="InterPro" id="IPR036875">
    <property type="entry name" value="Znf_CCHC_sf"/>
</dbReference>
<name>A0A974CZY5_XENLA</name>
<dbReference type="GO" id="GO:0002218">
    <property type="term" value="P:activation of innate immune response"/>
    <property type="evidence" value="ECO:0007669"/>
    <property type="project" value="InterPro"/>
</dbReference>
<dbReference type="InterPro" id="IPR001878">
    <property type="entry name" value="Znf_CCHC"/>
</dbReference>
<dbReference type="GO" id="GO:0003690">
    <property type="term" value="F:double-stranded DNA binding"/>
    <property type="evidence" value="ECO:0007669"/>
    <property type="project" value="InterPro"/>
</dbReference>
<evidence type="ECO:0000313" key="4">
    <source>
        <dbReference type="EMBL" id="OCT81780.1"/>
    </source>
</evidence>
<evidence type="ECO:0000259" key="3">
    <source>
        <dbReference type="PROSITE" id="PS50158"/>
    </source>
</evidence>
<feature type="domain" description="CCHC-type" evidence="3">
    <location>
        <begin position="383"/>
        <end position="400"/>
    </location>
</feature>
<feature type="region of interest" description="Disordered" evidence="2">
    <location>
        <begin position="467"/>
        <end position="574"/>
    </location>
</feature>
<feature type="region of interest" description="Disordered" evidence="2">
    <location>
        <begin position="588"/>
        <end position="761"/>
    </location>
</feature>
<dbReference type="GO" id="GO:0003723">
    <property type="term" value="F:RNA binding"/>
    <property type="evidence" value="ECO:0007669"/>
    <property type="project" value="InterPro"/>
</dbReference>
<reference evidence="5" key="1">
    <citation type="journal article" date="2016" name="Nature">
        <title>Genome evolution in the allotetraploid frog Xenopus laevis.</title>
        <authorList>
            <person name="Session A.M."/>
            <person name="Uno Y."/>
            <person name="Kwon T."/>
            <person name="Chapman J.A."/>
            <person name="Toyoda A."/>
            <person name="Takahashi S."/>
            <person name="Fukui A."/>
            <person name="Hikosaka A."/>
            <person name="Suzuki A."/>
            <person name="Kondo M."/>
            <person name="van Heeringen S.J."/>
            <person name="Quigley I."/>
            <person name="Heinz S."/>
            <person name="Ogino H."/>
            <person name="Ochi H."/>
            <person name="Hellsten U."/>
            <person name="Lyons J.B."/>
            <person name="Simakov O."/>
            <person name="Putnam N."/>
            <person name="Stites J."/>
            <person name="Kuroki Y."/>
            <person name="Tanaka T."/>
            <person name="Michiue T."/>
            <person name="Watanabe M."/>
            <person name="Bogdanovic O."/>
            <person name="Lister R."/>
            <person name="Georgiou G."/>
            <person name="Paranjpe S.S."/>
            <person name="van Kruijsbergen I."/>
            <person name="Shu S."/>
            <person name="Carlson J."/>
            <person name="Kinoshita T."/>
            <person name="Ohta Y."/>
            <person name="Mawaribuchi S."/>
            <person name="Jenkins J."/>
            <person name="Grimwood J."/>
            <person name="Schmutz J."/>
            <person name="Mitros T."/>
            <person name="Mozaffari S.V."/>
            <person name="Suzuki Y."/>
            <person name="Haramoto Y."/>
            <person name="Yamamoto T.S."/>
            <person name="Takagi C."/>
            <person name="Heald R."/>
            <person name="Miller K."/>
            <person name="Haudenschild C."/>
            <person name="Kitzman J."/>
            <person name="Nakayama T."/>
            <person name="Izutsu Y."/>
            <person name="Robert J."/>
            <person name="Fortriede J."/>
            <person name="Burns K."/>
            <person name="Lotay V."/>
            <person name="Karimi K."/>
            <person name="Yasuoka Y."/>
            <person name="Dichmann D.S."/>
            <person name="Flajnik M.F."/>
            <person name="Houston D.W."/>
            <person name="Shendure J."/>
            <person name="DuPasquier L."/>
            <person name="Vize P.D."/>
            <person name="Zorn A.M."/>
            <person name="Ito M."/>
            <person name="Marcotte E.M."/>
            <person name="Wallingford J.B."/>
            <person name="Ito Y."/>
            <person name="Asashima M."/>
            <person name="Ueno N."/>
            <person name="Matsuda Y."/>
            <person name="Veenstra G.J."/>
            <person name="Fujiyama A."/>
            <person name="Harland R.M."/>
            <person name="Taira M."/>
            <person name="Rokhsar D.S."/>
        </authorList>
    </citation>
    <scope>NUCLEOTIDE SEQUENCE [LARGE SCALE GENOMIC DNA]</scope>
    <source>
        <strain evidence="5">J</strain>
    </source>
</reference>
<feature type="compositionally biased region" description="Polar residues" evidence="2">
    <location>
        <begin position="714"/>
        <end position="743"/>
    </location>
</feature>
<feature type="region of interest" description="Disordered" evidence="2">
    <location>
        <begin position="169"/>
        <end position="200"/>
    </location>
</feature>
<evidence type="ECO:0000256" key="2">
    <source>
        <dbReference type="SAM" id="MobiDB-lite"/>
    </source>
</evidence>
<feature type="compositionally biased region" description="Low complexity" evidence="2">
    <location>
        <begin position="659"/>
        <end position="674"/>
    </location>
</feature>
<feature type="compositionally biased region" description="Polar residues" evidence="2">
    <location>
        <begin position="501"/>
        <end position="516"/>
    </location>
</feature>
<dbReference type="PROSITE" id="PS50158">
    <property type="entry name" value="ZF_CCHC"/>
    <property type="match status" value="2"/>
</dbReference>
<feature type="compositionally biased region" description="Polar residues" evidence="2">
    <location>
        <begin position="42"/>
        <end position="73"/>
    </location>
</feature>
<dbReference type="Gene3D" id="4.10.60.10">
    <property type="entry name" value="Zinc finger, CCHC-type"/>
    <property type="match status" value="1"/>
</dbReference>
<dbReference type="Pfam" id="PF23058">
    <property type="entry name" value="RBD_ZCCHC3_2nd"/>
    <property type="match status" value="1"/>
</dbReference>
<protein>
    <recommendedName>
        <fullName evidence="3">CCHC-type domain-containing protein</fullName>
    </recommendedName>
</protein>
<dbReference type="SUPFAM" id="SSF57756">
    <property type="entry name" value="Retrovirus zinc finger-like domains"/>
    <property type="match status" value="1"/>
</dbReference>
<dbReference type="InterPro" id="IPR057811">
    <property type="entry name" value="RBD_ZCCHC3_2nd"/>
</dbReference>
<dbReference type="PANTHER" id="PTHR22639:SF4">
    <property type="entry name" value="ZINC FINGER CCHC DOMAIN-CONTAINING PROTEIN 3"/>
    <property type="match status" value="1"/>
</dbReference>
<proteinExistence type="predicted"/>
<dbReference type="Pfam" id="PF23057">
    <property type="entry name" value="RBD_ZCCHC3_1st"/>
    <property type="match status" value="1"/>
</dbReference>
<feature type="region of interest" description="Disordered" evidence="2">
    <location>
        <begin position="42"/>
        <end position="111"/>
    </location>
</feature>
<feature type="compositionally biased region" description="Pro residues" evidence="2">
    <location>
        <begin position="485"/>
        <end position="494"/>
    </location>
</feature>
<dbReference type="GO" id="GO:0008270">
    <property type="term" value="F:zinc ion binding"/>
    <property type="evidence" value="ECO:0007669"/>
    <property type="project" value="UniProtKB-KW"/>
</dbReference>
<dbReference type="EMBL" id="CM004473">
    <property type="protein sequence ID" value="OCT81780.1"/>
    <property type="molecule type" value="Genomic_DNA"/>
</dbReference>
<feature type="domain" description="CCHC-type" evidence="3">
    <location>
        <begin position="365"/>
        <end position="380"/>
    </location>
</feature>
<keyword evidence="1" id="KW-0479">Metal-binding</keyword>
<dbReference type="InterPro" id="IPR042509">
    <property type="entry name" value="ZCCHC3"/>
</dbReference>
<evidence type="ECO:0000256" key="1">
    <source>
        <dbReference type="PROSITE-ProRule" id="PRU00047"/>
    </source>
</evidence>
<evidence type="ECO:0000313" key="5">
    <source>
        <dbReference type="Proteomes" id="UP000694892"/>
    </source>
</evidence>
<dbReference type="InterPro" id="IPR057810">
    <property type="entry name" value="RBD_ZCCHC3_1st"/>
</dbReference>
<feature type="compositionally biased region" description="Polar residues" evidence="2">
    <location>
        <begin position="467"/>
        <end position="479"/>
    </location>
</feature>
<keyword evidence="1" id="KW-0862">Zinc</keyword>
<dbReference type="Proteomes" id="UP000694892">
    <property type="component" value="Chromosome 4S"/>
</dbReference>
<feature type="compositionally biased region" description="Polar residues" evidence="2">
    <location>
        <begin position="527"/>
        <end position="537"/>
    </location>
</feature>
<dbReference type="OMA" id="HENIVME"/>
<organism evidence="4 5">
    <name type="scientific">Xenopus laevis</name>
    <name type="common">African clawed frog</name>
    <dbReference type="NCBI Taxonomy" id="8355"/>
    <lineage>
        <taxon>Eukaryota</taxon>
        <taxon>Metazoa</taxon>
        <taxon>Chordata</taxon>
        <taxon>Craniata</taxon>
        <taxon>Vertebrata</taxon>
        <taxon>Euteleostomi</taxon>
        <taxon>Amphibia</taxon>
        <taxon>Batrachia</taxon>
        <taxon>Anura</taxon>
        <taxon>Pipoidea</taxon>
        <taxon>Pipidae</taxon>
        <taxon>Xenopodinae</taxon>
        <taxon>Xenopus</taxon>
        <taxon>Xenopus</taxon>
    </lineage>
</organism>
<gene>
    <name evidence="4" type="ORF">XELAEV_18024288mg</name>
</gene>
<feature type="compositionally biased region" description="Polar residues" evidence="2">
    <location>
        <begin position="588"/>
        <end position="623"/>
    </location>
</feature>
<accession>A0A974CZY5</accession>
<keyword evidence="1" id="KW-0863">Zinc-finger</keyword>
<feature type="compositionally biased region" description="Polar residues" evidence="2">
    <location>
        <begin position="96"/>
        <end position="107"/>
    </location>
</feature>
<dbReference type="AlphaFoldDB" id="A0A974CZY5"/>
<feature type="compositionally biased region" description="Polar residues" evidence="2">
    <location>
        <begin position="551"/>
        <end position="561"/>
    </location>
</feature>
<dbReference type="SMART" id="SM00343">
    <property type="entry name" value="ZnF_C2HC"/>
    <property type="match status" value="3"/>
</dbReference>
<feature type="compositionally biased region" description="Polar residues" evidence="2">
    <location>
        <begin position="176"/>
        <end position="192"/>
    </location>
</feature>
<dbReference type="PANTHER" id="PTHR22639">
    <property type="entry name" value="GAG-RELATED PROTEIN"/>
    <property type="match status" value="1"/>
</dbReference>